<dbReference type="PANTHER" id="PTHR30469:SF15">
    <property type="entry name" value="HLYD FAMILY OF SECRETION PROTEINS"/>
    <property type="match status" value="1"/>
</dbReference>
<keyword evidence="3" id="KW-1133">Transmembrane helix</keyword>
<feature type="domain" description="Multidrug resistance protein MdtA-like barrel-sandwich hybrid" evidence="4">
    <location>
        <begin position="76"/>
        <end position="258"/>
    </location>
</feature>
<evidence type="ECO:0000256" key="1">
    <source>
        <dbReference type="ARBA" id="ARBA00009477"/>
    </source>
</evidence>
<dbReference type="InterPro" id="IPR058792">
    <property type="entry name" value="Beta-barrel_RND_2"/>
</dbReference>
<dbReference type="STRING" id="112903.SAMN04490178_10687"/>
<dbReference type="RefSeq" id="WP_091745192.1">
    <property type="nucleotide sequence ID" value="NZ_FODY01000006.1"/>
</dbReference>
<reference evidence="7 8" key="1">
    <citation type="submission" date="2016-10" db="EMBL/GenBank/DDBJ databases">
        <authorList>
            <person name="de Groot N.N."/>
        </authorList>
    </citation>
    <scope>NUCLEOTIDE SEQUENCE [LARGE SCALE GENOMIC DNA]</scope>
    <source>
        <strain evidence="7 8">DSM 13305</strain>
    </source>
</reference>
<evidence type="ECO:0000259" key="5">
    <source>
        <dbReference type="Pfam" id="PF25954"/>
    </source>
</evidence>
<dbReference type="Proteomes" id="UP000198847">
    <property type="component" value="Unassembled WGS sequence"/>
</dbReference>
<evidence type="ECO:0000259" key="6">
    <source>
        <dbReference type="Pfam" id="PF25989"/>
    </source>
</evidence>
<evidence type="ECO:0000313" key="8">
    <source>
        <dbReference type="Proteomes" id="UP000198847"/>
    </source>
</evidence>
<dbReference type="OrthoDB" id="1625414at2"/>
<proteinExistence type="inferred from homology"/>
<dbReference type="Gene3D" id="2.40.420.20">
    <property type="match status" value="1"/>
</dbReference>
<keyword evidence="8" id="KW-1185">Reference proteome</keyword>
<keyword evidence="3" id="KW-0472">Membrane</keyword>
<feature type="transmembrane region" description="Helical" evidence="3">
    <location>
        <begin position="12"/>
        <end position="31"/>
    </location>
</feature>
<organism evidence="7 8">
    <name type="scientific">Propionispora vibrioides</name>
    <dbReference type="NCBI Taxonomy" id="112903"/>
    <lineage>
        <taxon>Bacteria</taxon>
        <taxon>Bacillati</taxon>
        <taxon>Bacillota</taxon>
        <taxon>Negativicutes</taxon>
        <taxon>Selenomonadales</taxon>
        <taxon>Sporomusaceae</taxon>
        <taxon>Propionispora</taxon>
    </lineage>
</organism>
<protein>
    <submittedName>
        <fullName evidence="7">RND family efflux transporter, MFP subunit</fullName>
    </submittedName>
</protein>
<dbReference type="Pfam" id="PF25954">
    <property type="entry name" value="Beta-barrel_RND_2"/>
    <property type="match status" value="1"/>
</dbReference>
<dbReference type="SUPFAM" id="SSF111369">
    <property type="entry name" value="HlyD-like secretion proteins"/>
    <property type="match status" value="2"/>
</dbReference>
<dbReference type="NCBIfam" id="TIGR01730">
    <property type="entry name" value="RND_mfp"/>
    <property type="match status" value="1"/>
</dbReference>
<keyword evidence="3" id="KW-0812">Transmembrane</keyword>
<dbReference type="Pfam" id="PF25989">
    <property type="entry name" value="YknX_C"/>
    <property type="match status" value="1"/>
</dbReference>
<evidence type="ECO:0000256" key="2">
    <source>
        <dbReference type="SAM" id="Coils"/>
    </source>
</evidence>
<feature type="domain" description="YknX-like C-terminal permuted SH3-like" evidence="6">
    <location>
        <begin position="342"/>
        <end position="410"/>
    </location>
</feature>
<sequence length="423" mass="44987">MRQFIKGDKRGRFLLTTGAVIILCLGLVLYFRVMHSSSAGRAGNGVAQTTVDVVTVGKTDLIKRIALTGQTVPKAQVDIAAKYQGKLVAVNAELGQSVVPGQVLIEQDTGDAELAVAQNRAAYQQAMADAVNSGVAYQANYNKAKADYDRTMASYQRYKTLYEAGGIAKDTLESAEQQMLDAKASLDALVNQMNANSVPATVESAQAAASKAKSSVSAAEKQRNDLLLRAPFSGIVGYRQAEVGAIVSAGQKLLTIVDNSKIYVDCQVSERDLPAFTLGMPVNVSLEALSKEVPGTIIYISPASDSTNLVFSLRIELNNPTTDIRGGMFARTIVNSVLRPQALVLPKDAIVEKNGKSHVFIIDAQNKAEERDVTVGASGDADVEIIAGLNEGERVAVSNLSRLRSGLQIEANPVTIDNRGGQS</sequence>
<dbReference type="InterPro" id="IPR058625">
    <property type="entry name" value="MdtA-like_BSH"/>
</dbReference>
<keyword evidence="2" id="KW-0175">Coiled coil</keyword>
<dbReference type="GO" id="GO:0015562">
    <property type="term" value="F:efflux transmembrane transporter activity"/>
    <property type="evidence" value="ECO:0007669"/>
    <property type="project" value="TreeGrafter"/>
</dbReference>
<dbReference type="Gene3D" id="2.40.30.170">
    <property type="match status" value="1"/>
</dbReference>
<feature type="coiled-coil region" evidence="2">
    <location>
        <begin position="172"/>
        <end position="222"/>
    </location>
</feature>
<gene>
    <name evidence="7" type="ORF">SAMN04490178_10687</name>
</gene>
<dbReference type="InterPro" id="IPR058637">
    <property type="entry name" value="YknX-like_C"/>
</dbReference>
<name>A0A1H8TBK1_9FIRM</name>
<feature type="domain" description="CusB-like beta-barrel" evidence="5">
    <location>
        <begin position="262"/>
        <end position="334"/>
    </location>
</feature>
<dbReference type="AlphaFoldDB" id="A0A1H8TBK1"/>
<dbReference type="Gene3D" id="2.40.50.100">
    <property type="match status" value="1"/>
</dbReference>
<accession>A0A1H8TBK1</accession>
<dbReference type="Pfam" id="PF25917">
    <property type="entry name" value="BSH_RND"/>
    <property type="match status" value="1"/>
</dbReference>
<dbReference type="InterPro" id="IPR006143">
    <property type="entry name" value="RND_pump_MFP"/>
</dbReference>
<comment type="similarity">
    <text evidence="1">Belongs to the membrane fusion protein (MFP) (TC 8.A.1) family.</text>
</comment>
<dbReference type="PANTHER" id="PTHR30469">
    <property type="entry name" value="MULTIDRUG RESISTANCE PROTEIN MDTA"/>
    <property type="match status" value="1"/>
</dbReference>
<dbReference type="Gene3D" id="1.10.287.470">
    <property type="entry name" value="Helix hairpin bin"/>
    <property type="match status" value="1"/>
</dbReference>
<dbReference type="GO" id="GO:1990281">
    <property type="term" value="C:efflux pump complex"/>
    <property type="evidence" value="ECO:0007669"/>
    <property type="project" value="TreeGrafter"/>
</dbReference>
<evidence type="ECO:0000256" key="3">
    <source>
        <dbReference type="SAM" id="Phobius"/>
    </source>
</evidence>
<evidence type="ECO:0000259" key="4">
    <source>
        <dbReference type="Pfam" id="PF25917"/>
    </source>
</evidence>
<dbReference type="EMBL" id="FODY01000006">
    <property type="protein sequence ID" value="SEO87863.1"/>
    <property type="molecule type" value="Genomic_DNA"/>
</dbReference>
<evidence type="ECO:0000313" key="7">
    <source>
        <dbReference type="EMBL" id="SEO87863.1"/>
    </source>
</evidence>